<dbReference type="Gene3D" id="2.60.40.10">
    <property type="entry name" value="Immunoglobulins"/>
    <property type="match status" value="3"/>
</dbReference>
<dbReference type="SUPFAM" id="SSF49299">
    <property type="entry name" value="PKD domain"/>
    <property type="match status" value="1"/>
</dbReference>
<dbReference type="InterPro" id="IPR017868">
    <property type="entry name" value="Filamin/ABP280_repeat-like"/>
</dbReference>
<dbReference type="Proteomes" id="UP001596445">
    <property type="component" value="Unassembled WGS sequence"/>
</dbReference>
<dbReference type="EMBL" id="JBHSZI010000001">
    <property type="protein sequence ID" value="MFC7059559.1"/>
    <property type="molecule type" value="Genomic_DNA"/>
</dbReference>
<dbReference type="SMART" id="SM00089">
    <property type="entry name" value="PKD"/>
    <property type="match status" value="1"/>
</dbReference>
<dbReference type="PROSITE" id="PS50093">
    <property type="entry name" value="PKD"/>
    <property type="match status" value="1"/>
</dbReference>
<name>A0ABD5W764_9EURY</name>
<organism evidence="2 3">
    <name type="scientific">Halovenus salina</name>
    <dbReference type="NCBI Taxonomy" id="1510225"/>
    <lineage>
        <taxon>Archaea</taxon>
        <taxon>Methanobacteriati</taxon>
        <taxon>Methanobacteriota</taxon>
        <taxon>Stenosarchaea group</taxon>
        <taxon>Halobacteria</taxon>
        <taxon>Halobacteriales</taxon>
        <taxon>Haloarculaceae</taxon>
        <taxon>Halovenus</taxon>
    </lineage>
</organism>
<dbReference type="InterPro" id="IPR026453">
    <property type="entry name" value="PGF_pre_PGF"/>
</dbReference>
<reference evidence="2 3" key="1">
    <citation type="journal article" date="2019" name="Int. J. Syst. Evol. Microbiol.">
        <title>The Global Catalogue of Microorganisms (GCM) 10K type strain sequencing project: providing services to taxonomists for standard genome sequencing and annotation.</title>
        <authorList>
            <consortium name="The Broad Institute Genomics Platform"/>
            <consortium name="The Broad Institute Genome Sequencing Center for Infectious Disease"/>
            <person name="Wu L."/>
            <person name="Ma J."/>
        </authorList>
    </citation>
    <scope>NUCLEOTIDE SEQUENCE [LARGE SCALE GENOMIC DNA]</scope>
    <source>
        <strain evidence="2 3">JCM 30072</strain>
    </source>
</reference>
<protein>
    <submittedName>
        <fullName evidence="2">PKD domain-containing protein</fullName>
    </submittedName>
</protein>
<dbReference type="Pfam" id="PF07705">
    <property type="entry name" value="CARDB"/>
    <property type="match status" value="1"/>
</dbReference>
<keyword evidence="3" id="KW-1185">Reference proteome</keyword>
<proteinExistence type="predicted"/>
<dbReference type="PROSITE" id="PS50194">
    <property type="entry name" value="FILAMIN_REPEAT"/>
    <property type="match status" value="1"/>
</dbReference>
<evidence type="ECO:0000259" key="1">
    <source>
        <dbReference type="PROSITE" id="PS50093"/>
    </source>
</evidence>
<dbReference type="InterPro" id="IPR022409">
    <property type="entry name" value="PKD/Chitinase_dom"/>
</dbReference>
<accession>A0ABD5W764</accession>
<dbReference type="NCBIfam" id="TIGR04213">
    <property type="entry name" value="PGF_pre_PGF"/>
    <property type="match status" value="1"/>
</dbReference>
<sequence length="765" mass="79519">MSSGNHTGHAGVSRATLLFLLVAVVIVAVGVVATGVTAAQSSDDSPPELGGGEKINTTAVEVTIVDDSGILMSSVDTDDFLLSDGELSHITRLPDGTSASVTLVLAEPIPVEELTVGIASDSDISNVNGTQIQTGGDAQTVTISGMDGVPPRVLGTDTGDAIGSPAELEFRFDERLSDITVEVTGPENTTLGIDDFDNPVSNRYVARYTPPESGEYTVSLASVTDRAGNTRNTTLARQIRADRTQPEAVIGIDFGASSGVNITFDASQSAGNELTYQWDFGDGATATGEQVSHEFTPAEHTISLTVRNGFGNTDQDTVDLNLTGGLDSETDVDRDNETAPVVLVNRDGSENAQSSLVSVTGALAREQIKIGTISDSETPLVTRNAVSLDRLAVTPTVDSSFSLALSGLGTGEITDAATGGAVEIGGFSVLTDIEENEVSTAEFVFSIDAQRLDVLGTAPEDVVLRRESGGEWTTRNTTVLADRGEQYQFVAETPGFSRFAVVATNATTAPGESEPDGGENETDETNRTAAFEVTDAAVDPVEIAPGESVEITAQVENTGNAAGSFRAGLQQDGAVVETRETAVEPGESATVQFTRTLSESGTVPFAVNDTTAGDVTVLEPEDNGSSTNTTPGDELNVNESAFTVANVTINESSIGTGDSVRVEGDVVNEGDEQADYIAELEVDGEVVDTFDVPAVHGGTDIPVTFTQRFNESGTYNISISGTASESQLEVGGGGGLFSFLGFLPLGLVQTGQRSSAFRWPLSISC</sequence>
<dbReference type="InterPro" id="IPR011635">
    <property type="entry name" value="CARDB"/>
</dbReference>
<dbReference type="InterPro" id="IPR000601">
    <property type="entry name" value="PKD_dom"/>
</dbReference>
<evidence type="ECO:0000313" key="2">
    <source>
        <dbReference type="EMBL" id="MFC7059559.1"/>
    </source>
</evidence>
<dbReference type="CDD" id="cd00146">
    <property type="entry name" value="PKD"/>
    <property type="match status" value="1"/>
</dbReference>
<comment type="caution">
    <text evidence="2">The sequence shown here is derived from an EMBL/GenBank/DDBJ whole genome shotgun (WGS) entry which is preliminary data.</text>
</comment>
<dbReference type="InterPro" id="IPR035986">
    <property type="entry name" value="PKD_dom_sf"/>
</dbReference>
<feature type="domain" description="PKD" evidence="1">
    <location>
        <begin position="245"/>
        <end position="318"/>
    </location>
</feature>
<dbReference type="InterPro" id="IPR013783">
    <property type="entry name" value="Ig-like_fold"/>
</dbReference>
<dbReference type="Pfam" id="PF18911">
    <property type="entry name" value="PKD_4"/>
    <property type="match status" value="1"/>
</dbReference>
<evidence type="ECO:0000313" key="3">
    <source>
        <dbReference type="Proteomes" id="UP001596445"/>
    </source>
</evidence>
<dbReference type="RefSeq" id="WP_382186519.1">
    <property type="nucleotide sequence ID" value="NZ_JBHSZI010000001.1"/>
</dbReference>
<gene>
    <name evidence="2" type="ORF">ACFQQG_16935</name>
</gene>
<dbReference type="AlphaFoldDB" id="A0ABD5W764"/>